<dbReference type="AlphaFoldDB" id="A0A2N9FEK3"/>
<feature type="region of interest" description="Disordered" evidence="1">
    <location>
        <begin position="197"/>
        <end position="217"/>
    </location>
</feature>
<dbReference type="EMBL" id="OIVN01001057">
    <property type="protein sequence ID" value="SPC89306.1"/>
    <property type="molecule type" value="Genomic_DNA"/>
</dbReference>
<reference evidence="2" key="1">
    <citation type="submission" date="2018-02" db="EMBL/GenBank/DDBJ databases">
        <authorList>
            <person name="Cohen D.B."/>
            <person name="Kent A.D."/>
        </authorList>
    </citation>
    <scope>NUCLEOTIDE SEQUENCE</scope>
</reference>
<feature type="compositionally biased region" description="Polar residues" evidence="1">
    <location>
        <begin position="197"/>
        <end position="212"/>
    </location>
</feature>
<name>A0A2N9FEK3_FAGSY</name>
<dbReference type="InterPro" id="IPR040256">
    <property type="entry name" value="At4g02000-like"/>
</dbReference>
<dbReference type="PANTHER" id="PTHR31286">
    <property type="entry name" value="GLYCINE-RICH CELL WALL STRUCTURAL PROTEIN 1.8-LIKE"/>
    <property type="match status" value="1"/>
</dbReference>
<proteinExistence type="predicted"/>
<evidence type="ECO:0000313" key="2">
    <source>
        <dbReference type="EMBL" id="SPC89306.1"/>
    </source>
</evidence>
<sequence length="280" mass="32095">MRNIKWKLTKNIDGNHLIPKRVGENQLHKEVYFSTTSFWVQAHNLPLEYLLKENAKIIGNSMGKFLEVDLVGAENARWGNFLRFKVEVKSTNPLTKGFWLDRAPLEDPWIGEVPTDIKSKKFGPWLIAESMNRKLYRVSDLMFMDVIDTHAAEKQGKQGCSQVVVDNSGDGSEDHMQLGNREKLVSLEEAELLLQKVTSGQATEETSNGELSRTQHEGPIPFWGSHYPCRQYTKAQLDSCNYLRYRQYRYKLDQIGASWCKLKGAKEKKRGAEPQSSKLD</sequence>
<gene>
    <name evidence="2" type="ORF">FSB_LOCUS17188</name>
</gene>
<dbReference type="PANTHER" id="PTHR31286:SF178">
    <property type="entry name" value="DUF4283 DOMAIN-CONTAINING PROTEIN"/>
    <property type="match status" value="1"/>
</dbReference>
<organism evidence="2">
    <name type="scientific">Fagus sylvatica</name>
    <name type="common">Beechnut</name>
    <dbReference type="NCBI Taxonomy" id="28930"/>
    <lineage>
        <taxon>Eukaryota</taxon>
        <taxon>Viridiplantae</taxon>
        <taxon>Streptophyta</taxon>
        <taxon>Embryophyta</taxon>
        <taxon>Tracheophyta</taxon>
        <taxon>Spermatophyta</taxon>
        <taxon>Magnoliopsida</taxon>
        <taxon>eudicotyledons</taxon>
        <taxon>Gunneridae</taxon>
        <taxon>Pentapetalae</taxon>
        <taxon>rosids</taxon>
        <taxon>fabids</taxon>
        <taxon>Fagales</taxon>
        <taxon>Fagaceae</taxon>
        <taxon>Fagus</taxon>
    </lineage>
</organism>
<accession>A0A2N9FEK3</accession>
<protein>
    <submittedName>
        <fullName evidence="2">Uncharacterized protein</fullName>
    </submittedName>
</protein>
<evidence type="ECO:0000256" key="1">
    <source>
        <dbReference type="SAM" id="MobiDB-lite"/>
    </source>
</evidence>